<evidence type="ECO:0000313" key="3">
    <source>
        <dbReference type="Proteomes" id="UP000554235"/>
    </source>
</evidence>
<dbReference type="InterPro" id="IPR013149">
    <property type="entry name" value="ADH-like_C"/>
</dbReference>
<evidence type="ECO:0000259" key="1">
    <source>
        <dbReference type="SMART" id="SM00829"/>
    </source>
</evidence>
<feature type="domain" description="Enoyl reductase (ER)" evidence="1">
    <location>
        <begin position="11"/>
        <end position="327"/>
    </location>
</feature>
<dbReference type="OrthoDB" id="10257049at2759"/>
<protein>
    <submittedName>
        <fullName evidence="2">Quinone oxidoreductase 2</fullName>
    </submittedName>
</protein>
<dbReference type="EMBL" id="JAADYS010000429">
    <property type="protein sequence ID" value="KAF4469817.1"/>
    <property type="molecule type" value="Genomic_DNA"/>
</dbReference>
<dbReference type="GO" id="GO:0016491">
    <property type="term" value="F:oxidoreductase activity"/>
    <property type="evidence" value="ECO:0007669"/>
    <property type="project" value="InterPro"/>
</dbReference>
<dbReference type="SMART" id="SM00829">
    <property type="entry name" value="PKS_ER"/>
    <property type="match status" value="1"/>
</dbReference>
<proteinExistence type="predicted"/>
<dbReference type="Gene3D" id="3.90.180.10">
    <property type="entry name" value="Medium-chain alcohol dehydrogenases, catalytic domain"/>
    <property type="match status" value="1"/>
</dbReference>
<dbReference type="AlphaFoldDB" id="A0A8H4PL73"/>
<dbReference type="InterPro" id="IPR036291">
    <property type="entry name" value="NAD(P)-bd_dom_sf"/>
</dbReference>
<evidence type="ECO:0000313" key="2">
    <source>
        <dbReference type="EMBL" id="KAF4469817.1"/>
    </source>
</evidence>
<dbReference type="Proteomes" id="UP000554235">
    <property type="component" value="Unassembled WGS sequence"/>
</dbReference>
<dbReference type="Gene3D" id="3.40.50.720">
    <property type="entry name" value="NAD(P)-binding Rossmann-like Domain"/>
    <property type="match status" value="1"/>
</dbReference>
<dbReference type="InterPro" id="IPR011032">
    <property type="entry name" value="GroES-like_sf"/>
</dbReference>
<reference evidence="2 3" key="1">
    <citation type="submission" date="2020-01" db="EMBL/GenBank/DDBJ databases">
        <title>Identification and distribution of gene clusters putatively required for synthesis of sphingolipid metabolism inhibitors in phylogenetically diverse species of the filamentous fungus Fusarium.</title>
        <authorList>
            <person name="Kim H.-S."/>
            <person name="Busman M."/>
            <person name="Brown D.W."/>
            <person name="Divon H."/>
            <person name="Uhlig S."/>
            <person name="Proctor R.H."/>
        </authorList>
    </citation>
    <scope>NUCLEOTIDE SEQUENCE [LARGE SCALE GENOMIC DNA]</scope>
    <source>
        <strain evidence="2 3">NRRL 20459</strain>
    </source>
</reference>
<dbReference type="PANTHER" id="PTHR43677:SF4">
    <property type="entry name" value="QUINONE OXIDOREDUCTASE-LIKE PROTEIN 2"/>
    <property type="match status" value="1"/>
</dbReference>
<organism evidence="2 3">
    <name type="scientific">Fusarium albosuccineum</name>
    <dbReference type="NCBI Taxonomy" id="1237068"/>
    <lineage>
        <taxon>Eukaryota</taxon>
        <taxon>Fungi</taxon>
        <taxon>Dikarya</taxon>
        <taxon>Ascomycota</taxon>
        <taxon>Pezizomycotina</taxon>
        <taxon>Sordariomycetes</taxon>
        <taxon>Hypocreomycetidae</taxon>
        <taxon>Hypocreales</taxon>
        <taxon>Nectriaceae</taxon>
        <taxon>Fusarium</taxon>
        <taxon>Fusarium decemcellulare species complex</taxon>
    </lineage>
</organism>
<keyword evidence="3" id="KW-1185">Reference proteome</keyword>
<gene>
    <name evidence="2" type="ORF">FALBO_3257</name>
</gene>
<dbReference type="Pfam" id="PF00107">
    <property type="entry name" value="ADH_zinc_N"/>
    <property type="match status" value="1"/>
</dbReference>
<comment type="caution">
    <text evidence="2">The sequence shown here is derived from an EMBL/GenBank/DDBJ whole genome shotgun (WGS) entry which is preliminary data.</text>
</comment>
<dbReference type="InterPro" id="IPR051397">
    <property type="entry name" value="Zn-ADH-like_protein"/>
</dbReference>
<dbReference type="InterPro" id="IPR020843">
    <property type="entry name" value="ER"/>
</dbReference>
<dbReference type="GO" id="GO:0005739">
    <property type="term" value="C:mitochondrion"/>
    <property type="evidence" value="ECO:0007669"/>
    <property type="project" value="TreeGrafter"/>
</dbReference>
<dbReference type="SUPFAM" id="SSF50129">
    <property type="entry name" value="GroES-like"/>
    <property type="match status" value="1"/>
</dbReference>
<sequence length="341" mass="37108">MEAIVIHNFCDSLDYIHPSRVPIPNPKDGEILVKIIAAGVNYVDMLYAQGKHQNNKRHVKPPFTLGLEFAGIIVSAPSISSFKVGDAVFGDSLGSYSEYLSLPHDSGSLHKMPSSWNFVDAAGLAATLPVSYGALVPQGNIKAGETVLVHSAAGGLGTMAVQIAVAMGCKVLGTAGSAEKCAYVQTLGAERCFDYTQDAWWDRVLEATEGRGVDVVFDPVGLIDRSLKCIADRARLLVVGFAGRNGEMEKIAMNRVLLKQATLIGYRYGESLRRYPEERHRIWAELQPLFDSGKIRPSTFKRYQGLQSVPQALKDLSSRKISGKAVIEISKVEDEKAQAKL</sequence>
<dbReference type="PANTHER" id="PTHR43677">
    <property type="entry name" value="SHORT-CHAIN DEHYDROGENASE/REDUCTASE"/>
    <property type="match status" value="1"/>
</dbReference>
<dbReference type="SUPFAM" id="SSF51735">
    <property type="entry name" value="NAD(P)-binding Rossmann-fold domains"/>
    <property type="match status" value="1"/>
</dbReference>
<dbReference type="InterPro" id="IPR013154">
    <property type="entry name" value="ADH-like_N"/>
</dbReference>
<name>A0A8H4PL73_9HYPO</name>
<dbReference type="Pfam" id="PF08240">
    <property type="entry name" value="ADH_N"/>
    <property type="match status" value="1"/>
</dbReference>
<dbReference type="CDD" id="cd08241">
    <property type="entry name" value="QOR1"/>
    <property type="match status" value="1"/>
</dbReference>
<accession>A0A8H4PL73</accession>